<dbReference type="Gene3D" id="3.30.70.100">
    <property type="match status" value="1"/>
</dbReference>
<evidence type="ECO:0000313" key="2">
    <source>
        <dbReference type="EMBL" id="KAF5949040.1"/>
    </source>
</evidence>
<evidence type="ECO:0000313" key="3">
    <source>
        <dbReference type="Proteomes" id="UP000593564"/>
    </source>
</evidence>
<comment type="caution">
    <text evidence="2">The sequence shown here is derived from an EMBL/GenBank/DDBJ whole genome shotgun (WGS) entry which is preliminary data.</text>
</comment>
<dbReference type="InterPro" id="IPR044296">
    <property type="entry name" value="HIPP46"/>
</dbReference>
<protein>
    <recommendedName>
        <fullName evidence="4">HMA domain-containing protein</fullName>
    </recommendedName>
</protein>
<evidence type="ECO:0008006" key="4">
    <source>
        <dbReference type="Google" id="ProtNLM"/>
    </source>
</evidence>
<keyword evidence="3" id="KW-1185">Reference proteome</keyword>
<feature type="region of interest" description="Disordered" evidence="1">
    <location>
        <begin position="72"/>
        <end position="99"/>
    </location>
</feature>
<sequence>MKQKVVIKVSMNGQKSRSKALKKVVGIQGVEAAALQGQDKIEVTGESMDVIGLTTSLRKSVGYAELVSVTPVGEKKEGDKKDGGGGGGGGGKKSETPVPIVWPYPPYVTSVPEYYMYPVREYDNNCSIM</sequence>
<dbReference type="EMBL" id="JACBKZ010000006">
    <property type="protein sequence ID" value="KAF5949040.1"/>
    <property type="molecule type" value="Genomic_DNA"/>
</dbReference>
<reference evidence="2 3" key="2">
    <citation type="submission" date="2020-07" db="EMBL/GenBank/DDBJ databases">
        <title>Genome assembly of wild tea tree DASZ reveals pedigree and selection history of tea varieties.</title>
        <authorList>
            <person name="Zhang W."/>
        </authorList>
    </citation>
    <scope>NUCLEOTIDE SEQUENCE [LARGE SCALE GENOMIC DNA]</scope>
    <source>
        <strain evidence="3">cv. G240</strain>
        <tissue evidence="2">Leaf</tissue>
    </source>
</reference>
<feature type="compositionally biased region" description="Basic and acidic residues" evidence="1">
    <location>
        <begin position="73"/>
        <end position="83"/>
    </location>
</feature>
<dbReference type="Proteomes" id="UP000593564">
    <property type="component" value="Unassembled WGS sequence"/>
</dbReference>
<proteinExistence type="predicted"/>
<name>A0A7J7H7Y6_CAMSI</name>
<dbReference type="AlphaFoldDB" id="A0A7J7H7Y6"/>
<gene>
    <name evidence="2" type="ORF">HYC85_014997</name>
</gene>
<reference evidence="3" key="1">
    <citation type="journal article" date="2020" name="Nat. Commun.">
        <title>Genome assembly of wild tea tree DASZ reveals pedigree and selection history of tea varieties.</title>
        <authorList>
            <person name="Zhang W."/>
            <person name="Zhang Y."/>
            <person name="Qiu H."/>
            <person name="Guo Y."/>
            <person name="Wan H."/>
            <person name="Zhang X."/>
            <person name="Scossa F."/>
            <person name="Alseekh S."/>
            <person name="Zhang Q."/>
            <person name="Wang P."/>
            <person name="Xu L."/>
            <person name="Schmidt M.H."/>
            <person name="Jia X."/>
            <person name="Li D."/>
            <person name="Zhu A."/>
            <person name="Guo F."/>
            <person name="Chen W."/>
            <person name="Ni D."/>
            <person name="Usadel B."/>
            <person name="Fernie A.R."/>
            <person name="Wen W."/>
        </authorList>
    </citation>
    <scope>NUCLEOTIDE SEQUENCE [LARGE SCALE GENOMIC DNA]</scope>
    <source>
        <strain evidence="3">cv. G240</strain>
    </source>
</reference>
<accession>A0A7J7H7Y6</accession>
<evidence type="ECO:0000256" key="1">
    <source>
        <dbReference type="SAM" id="MobiDB-lite"/>
    </source>
</evidence>
<organism evidence="2 3">
    <name type="scientific">Camellia sinensis</name>
    <name type="common">Tea plant</name>
    <name type="synonym">Thea sinensis</name>
    <dbReference type="NCBI Taxonomy" id="4442"/>
    <lineage>
        <taxon>Eukaryota</taxon>
        <taxon>Viridiplantae</taxon>
        <taxon>Streptophyta</taxon>
        <taxon>Embryophyta</taxon>
        <taxon>Tracheophyta</taxon>
        <taxon>Spermatophyta</taxon>
        <taxon>Magnoliopsida</taxon>
        <taxon>eudicotyledons</taxon>
        <taxon>Gunneridae</taxon>
        <taxon>Pentapetalae</taxon>
        <taxon>asterids</taxon>
        <taxon>Ericales</taxon>
        <taxon>Theaceae</taxon>
        <taxon>Camellia</taxon>
    </lineage>
</organism>
<dbReference type="PANTHER" id="PTHR46371">
    <property type="entry name" value="OS04G0464100 PROTEIN"/>
    <property type="match status" value="1"/>
</dbReference>